<evidence type="ECO:0000256" key="5">
    <source>
        <dbReference type="ARBA" id="ARBA00022679"/>
    </source>
</evidence>
<reference evidence="8 9" key="1">
    <citation type="submission" date="2020-06" db="EMBL/GenBank/DDBJ databases">
        <title>Genome sequence of 2 isolates from Red Sea Mangroves.</title>
        <authorList>
            <person name="Sefrji F."/>
            <person name="Michoud G."/>
            <person name="Merlino G."/>
            <person name="Daffonchio D."/>
        </authorList>
    </citation>
    <scope>NUCLEOTIDE SEQUENCE [LARGE SCALE GENOMIC DNA]</scope>
    <source>
        <strain evidence="8 9">R1DC25</strain>
    </source>
</reference>
<dbReference type="CDD" id="cd02440">
    <property type="entry name" value="AdoMet_MTases"/>
    <property type="match status" value="1"/>
</dbReference>
<keyword evidence="5 7" id="KW-0808">Transferase</keyword>
<dbReference type="PROSITE" id="PS01279">
    <property type="entry name" value="PCMT"/>
    <property type="match status" value="1"/>
</dbReference>
<dbReference type="Gene3D" id="3.40.50.150">
    <property type="entry name" value="Vaccinia Virus protein VP39"/>
    <property type="match status" value="1"/>
</dbReference>
<keyword evidence="3 7" id="KW-0963">Cytoplasm</keyword>
<gene>
    <name evidence="7" type="primary">pcm</name>
    <name evidence="8" type="ORF">HW532_02420</name>
</gene>
<dbReference type="AlphaFoldDB" id="A0A7S8C1Q1"/>
<comment type="similarity">
    <text evidence="2 7">Belongs to the methyltransferase superfamily. L-isoaspartyl/D-aspartyl protein methyltransferase family.</text>
</comment>
<evidence type="ECO:0000256" key="1">
    <source>
        <dbReference type="ARBA" id="ARBA00004496"/>
    </source>
</evidence>
<dbReference type="GO" id="GO:0005737">
    <property type="term" value="C:cytoplasm"/>
    <property type="evidence" value="ECO:0007669"/>
    <property type="project" value="UniProtKB-SubCell"/>
</dbReference>
<feature type="active site" evidence="7">
    <location>
        <position position="69"/>
    </location>
</feature>
<keyword evidence="6 7" id="KW-0949">S-adenosyl-L-methionine</keyword>
<accession>A0A7S8C1Q1</accession>
<evidence type="ECO:0000256" key="2">
    <source>
        <dbReference type="ARBA" id="ARBA00005369"/>
    </source>
</evidence>
<keyword evidence="4 7" id="KW-0489">Methyltransferase</keyword>
<name>A0A7S8C1Q1_9HYPH</name>
<dbReference type="Proteomes" id="UP000593594">
    <property type="component" value="Chromosome"/>
</dbReference>
<comment type="catalytic activity">
    <reaction evidence="7">
        <text>[protein]-L-isoaspartate + S-adenosyl-L-methionine = [protein]-L-isoaspartate alpha-methyl ester + S-adenosyl-L-homocysteine</text>
        <dbReference type="Rhea" id="RHEA:12705"/>
        <dbReference type="Rhea" id="RHEA-COMP:12143"/>
        <dbReference type="Rhea" id="RHEA-COMP:12144"/>
        <dbReference type="ChEBI" id="CHEBI:57856"/>
        <dbReference type="ChEBI" id="CHEBI:59789"/>
        <dbReference type="ChEBI" id="CHEBI:90596"/>
        <dbReference type="ChEBI" id="CHEBI:90598"/>
        <dbReference type="EC" id="2.1.1.77"/>
    </reaction>
</comment>
<evidence type="ECO:0000256" key="6">
    <source>
        <dbReference type="ARBA" id="ARBA00022691"/>
    </source>
</evidence>
<dbReference type="Pfam" id="PF01135">
    <property type="entry name" value="PCMT"/>
    <property type="match status" value="1"/>
</dbReference>
<dbReference type="EC" id="2.1.1.77" evidence="7"/>
<evidence type="ECO:0000256" key="7">
    <source>
        <dbReference type="HAMAP-Rule" id="MF_00090"/>
    </source>
</evidence>
<dbReference type="NCBIfam" id="TIGR00080">
    <property type="entry name" value="pimt"/>
    <property type="match status" value="1"/>
</dbReference>
<comment type="subcellular location">
    <subcellularLocation>
        <location evidence="1 7">Cytoplasm</location>
    </subcellularLocation>
</comment>
<dbReference type="RefSeq" id="WP_213162899.1">
    <property type="nucleotide sequence ID" value="NZ_CP058214.1"/>
</dbReference>
<dbReference type="GO" id="GO:0004719">
    <property type="term" value="F:protein-L-isoaspartate (D-aspartate) O-methyltransferase activity"/>
    <property type="evidence" value="ECO:0007669"/>
    <property type="project" value="UniProtKB-UniRule"/>
</dbReference>
<proteinExistence type="inferred from homology"/>
<dbReference type="PANTHER" id="PTHR11579:SF0">
    <property type="entry name" value="PROTEIN-L-ISOASPARTATE(D-ASPARTATE) O-METHYLTRANSFERASE"/>
    <property type="match status" value="1"/>
</dbReference>
<dbReference type="GO" id="GO:0030091">
    <property type="term" value="P:protein repair"/>
    <property type="evidence" value="ECO:0007669"/>
    <property type="project" value="UniProtKB-UniRule"/>
</dbReference>
<dbReference type="GO" id="GO:0032259">
    <property type="term" value="P:methylation"/>
    <property type="evidence" value="ECO:0007669"/>
    <property type="project" value="UniProtKB-KW"/>
</dbReference>
<evidence type="ECO:0000313" key="9">
    <source>
        <dbReference type="Proteomes" id="UP000593594"/>
    </source>
</evidence>
<dbReference type="NCBIfam" id="NF001453">
    <property type="entry name" value="PRK00312.1"/>
    <property type="match status" value="1"/>
</dbReference>
<dbReference type="InterPro" id="IPR029063">
    <property type="entry name" value="SAM-dependent_MTases_sf"/>
</dbReference>
<dbReference type="InterPro" id="IPR000682">
    <property type="entry name" value="PCMT"/>
</dbReference>
<evidence type="ECO:0000256" key="4">
    <source>
        <dbReference type="ARBA" id="ARBA00022603"/>
    </source>
</evidence>
<dbReference type="PANTHER" id="PTHR11579">
    <property type="entry name" value="PROTEIN-L-ISOASPARTATE O-METHYLTRANSFERASE"/>
    <property type="match status" value="1"/>
</dbReference>
<sequence length="222" mass="24429">MSPARAGRGDGGDKRGIQLLMHLRNQGIRDTNVLEAIETVPRALFVPEAFADQTYADQALPIACGQTISQPFIVAFMTQSLRLTDRMKVLEIGTGSGYQTAILAHLARRVYTIERYRQLLREAEKRFKTLKLNNVVTMLGDGAKGWPAQAPFDRIIVTAAARGVPQDLVDQLQIGGIMVLPVEIAPGEQELQRIVRTDDGITRETLLPVRFVPLVEGVAKDG</sequence>
<organism evidence="8 9">
    <name type="scientific">Kaustia mangrovi</name>
    <dbReference type="NCBI Taxonomy" id="2593653"/>
    <lineage>
        <taxon>Bacteria</taxon>
        <taxon>Pseudomonadati</taxon>
        <taxon>Pseudomonadota</taxon>
        <taxon>Alphaproteobacteria</taxon>
        <taxon>Hyphomicrobiales</taxon>
        <taxon>Parvibaculaceae</taxon>
        <taxon>Kaustia</taxon>
    </lineage>
</organism>
<dbReference type="EMBL" id="CP058214">
    <property type="protein sequence ID" value="QPC41677.1"/>
    <property type="molecule type" value="Genomic_DNA"/>
</dbReference>
<dbReference type="FunFam" id="3.40.50.150:FF:000010">
    <property type="entry name" value="Protein-L-isoaspartate O-methyltransferase"/>
    <property type="match status" value="1"/>
</dbReference>
<evidence type="ECO:0000256" key="3">
    <source>
        <dbReference type="ARBA" id="ARBA00022490"/>
    </source>
</evidence>
<dbReference type="HAMAP" id="MF_00090">
    <property type="entry name" value="PIMT"/>
    <property type="match status" value="1"/>
</dbReference>
<dbReference type="KEGG" id="kmn:HW532_02420"/>
<keyword evidence="9" id="KW-1185">Reference proteome</keyword>
<evidence type="ECO:0000313" key="8">
    <source>
        <dbReference type="EMBL" id="QPC41677.1"/>
    </source>
</evidence>
<dbReference type="SUPFAM" id="SSF53335">
    <property type="entry name" value="S-adenosyl-L-methionine-dependent methyltransferases"/>
    <property type="match status" value="1"/>
</dbReference>
<comment type="function">
    <text evidence="7">Catalyzes the methyl esterification of L-isoaspartyl residues in peptides and proteins that result from spontaneous decomposition of normal L-aspartyl and L-asparaginyl residues. It plays a role in the repair and/or degradation of damaged proteins.</text>
</comment>
<protein>
    <recommendedName>
        <fullName evidence="7">Protein-L-isoaspartate O-methyltransferase</fullName>
        <ecNumber evidence="7">2.1.1.77</ecNumber>
    </recommendedName>
    <alternativeName>
        <fullName evidence="7">L-isoaspartyl protein carboxyl methyltransferase</fullName>
    </alternativeName>
    <alternativeName>
        <fullName evidence="7">Protein L-isoaspartyl methyltransferase</fullName>
    </alternativeName>
    <alternativeName>
        <fullName evidence="7">Protein-beta-aspartate methyltransferase</fullName>
        <shortName evidence="7">PIMT</shortName>
    </alternativeName>
</protein>